<dbReference type="Pfam" id="PF05721">
    <property type="entry name" value="PhyH"/>
    <property type="match status" value="1"/>
</dbReference>
<dbReference type="SUPFAM" id="SSF51197">
    <property type="entry name" value="Clavaminate synthase-like"/>
    <property type="match status" value="1"/>
</dbReference>
<keyword evidence="1" id="KW-0560">Oxidoreductase</keyword>
<accession>A0ABM9LPK0</accession>
<protein>
    <submittedName>
        <fullName evidence="1">Phytanoyl-CoA dioxygenase family protein</fullName>
    </submittedName>
</protein>
<dbReference type="RefSeq" id="WP_308473690.1">
    <property type="nucleotide sequence ID" value="NZ_OY726394.1"/>
</dbReference>
<evidence type="ECO:0000313" key="2">
    <source>
        <dbReference type="Proteomes" id="UP001190336"/>
    </source>
</evidence>
<reference evidence="1 2" key="1">
    <citation type="submission" date="2023-08" db="EMBL/GenBank/DDBJ databases">
        <authorList>
            <person name="Folkvardsen B D."/>
            <person name="Norman A."/>
        </authorList>
    </citation>
    <scope>NUCLEOTIDE SEQUENCE [LARGE SCALE GENOMIC DNA]</scope>
    <source>
        <strain evidence="1 2">Mu0083</strain>
    </source>
</reference>
<keyword evidence="1" id="KW-0223">Dioxygenase</keyword>
<sequence>MSAALSVDDVSRREFWVRMCPGVSIEAGGTCAPAVVGEFATRMAVLKREGYVQVPDALPESVVAPIRAAVSTLFQRGIPLAFAFVYDELWQAFRSLSEFLSHVLGPGYRALPDFWVWHVNPSDDAVGWGPHRDRLSATLDDDNSPRTLTVWLPFSDATPLNGCMYMLPAHRDPRFVQRRWDGEDNTVVRNLQDIRALPATAGTLFAWNQAVLHWGGRGSDLGAAPRISAAFEFQRSDCAPFNSPLLDPCRVPTFTERLGLIGKQVLQYRHMYPLPGDIEAIATVLAERYLPEVVESSAGVAAARW</sequence>
<dbReference type="GO" id="GO:0051213">
    <property type="term" value="F:dioxygenase activity"/>
    <property type="evidence" value="ECO:0007669"/>
    <property type="project" value="UniProtKB-KW"/>
</dbReference>
<organism evidence="1 2">
    <name type="scientific">[Mycobacterium] kokjensenii</name>
    <dbReference type="NCBI Taxonomy" id="3064287"/>
    <lineage>
        <taxon>Bacteria</taxon>
        <taxon>Bacillati</taxon>
        <taxon>Actinomycetota</taxon>
        <taxon>Actinomycetes</taxon>
        <taxon>Mycobacteriales</taxon>
        <taxon>Mycobacteriaceae</taxon>
        <taxon>Mycolicibacter</taxon>
    </lineage>
</organism>
<dbReference type="InterPro" id="IPR008775">
    <property type="entry name" value="Phytyl_CoA_dOase-like"/>
</dbReference>
<dbReference type="EMBL" id="OY726394">
    <property type="protein sequence ID" value="CAJ1502552.1"/>
    <property type="molecule type" value="Genomic_DNA"/>
</dbReference>
<evidence type="ECO:0000313" key="1">
    <source>
        <dbReference type="EMBL" id="CAJ1502552.1"/>
    </source>
</evidence>
<dbReference type="Proteomes" id="UP001190336">
    <property type="component" value="Chromosome"/>
</dbReference>
<gene>
    <name evidence="1" type="ORF">MU0083_002961</name>
</gene>
<name>A0ABM9LPK0_9MYCO</name>
<proteinExistence type="predicted"/>
<dbReference type="Gene3D" id="2.60.120.620">
    <property type="entry name" value="q2cbj1_9rhob like domain"/>
    <property type="match status" value="1"/>
</dbReference>
<keyword evidence="2" id="KW-1185">Reference proteome</keyword>